<dbReference type="Proteomes" id="UP000663829">
    <property type="component" value="Unassembled WGS sequence"/>
</dbReference>
<feature type="non-terminal residue" evidence="2">
    <location>
        <position position="1"/>
    </location>
</feature>
<organism evidence="2 4">
    <name type="scientific">Didymodactylos carnosus</name>
    <dbReference type="NCBI Taxonomy" id="1234261"/>
    <lineage>
        <taxon>Eukaryota</taxon>
        <taxon>Metazoa</taxon>
        <taxon>Spiralia</taxon>
        <taxon>Gnathifera</taxon>
        <taxon>Rotifera</taxon>
        <taxon>Eurotatoria</taxon>
        <taxon>Bdelloidea</taxon>
        <taxon>Philodinida</taxon>
        <taxon>Philodinidae</taxon>
        <taxon>Didymodactylos</taxon>
    </lineage>
</organism>
<feature type="region of interest" description="Disordered" evidence="1">
    <location>
        <begin position="208"/>
        <end position="232"/>
    </location>
</feature>
<name>A0A814GD26_9BILA</name>
<evidence type="ECO:0000313" key="3">
    <source>
        <dbReference type="EMBL" id="CAF3765260.1"/>
    </source>
</evidence>
<reference evidence="2" key="1">
    <citation type="submission" date="2021-02" db="EMBL/GenBank/DDBJ databases">
        <authorList>
            <person name="Nowell W R."/>
        </authorList>
    </citation>
    <scope>NUCLEOTIDE SEQUENCE</scope>
</reference>
<evidence type="ECO:0000256" key="1">
    <source>
        <dbReference type="SAM" id="MobiDB-lite"/>
    </source>
</evidence>
<dbReference type="InterPro" id="IPR029021">
    <property type="entry name" value="Prot-tyrosine_phosphatase-like"/>
</dbReference>
<evidence type="ECO:0000313" key="4">
    <source>
        <dbReference type="Proteomes" id="UP000663829"/>
    </source>
</evidence>
<feature type="compositionally biased region" description="Polar residues" evidence="1">
    <location>
        <begin position="110"/>
        <end position="161"/>
    </location>
</feature>
<feature type="compositionally biased region" description="Polar residues" evidence="1">
    <location>
        <begin position="170"/>
        <end position="180"/>
    </location>
</feature>
<dbReference type="OrthoDB" id="2017893at2759"/>
<dbReference type="Gene3D" id="3.90.190.10">
    <property type="entry name" value="Protein tyrosine phosphatase superfamily"/>
    <property type="match status" value="1"/>
</dbReference>
<feature type="region of interest" description="Disordered" evidence="1">
    <location>
        <begin position="58"/>
        <end position="192"/>
    </location>
</feature>
<dbReference type="EMBL" id="CAJOBC010003065">
    <property type="protein sequence ID" value="CAF3765260.1"/>
    <property type="molecule type" value="Genomic_DNA"/>
</dbReference>
<protein>
    <submittedName>
        <fullName evidence="2">Uncharacterized protein</fullName>
    </submittedName>
</protein>
<sequence>TYNPTSDSNTIGTRIQSCSASDLNVQDVSSDSESESALSTSYGFQREKAYSCIKLNQQQNRKQPLLPSNTDRNNDSTSVQRLSATTITSNLRPITACSLPSKPNDDWDPQNPTGMTISRRNPSCPVISSPTTYHNTIGTGRLEINSNSSKKATNTKTQQRLSRNHRKQSLALTSPSTTNEWKPREISPGSQVPSVFQTTSEMLGIYPPTDSMSPFRGDSNRRSHSTAKSPSSSIMITDENRRNFISLAISRTHQQNQSCLIGEHYLPSSSIVAITEDIFIGTLRSLQNERQLCKLAIDYLIDASNMRPDEIARKSTVGSKLPCTCDQQHSRCILTVEYIESQKKTKYLHHLFDEINKFITKSKLNGKKVLIYGYDYSVFISVIAMQYLMCDCEYTLSQAFEHVMRLIPGAQSPDLDKTFYQYLKQLDAYLQRDSFPKQFNDLRSKRDKSSSPSSTLCDISPMTSSVVSSATTSFTSYSAGVGSTRTAWDS</sequence>
<proteinExistence type="predicted"/>
<dbReference type="Proteomes" id="UP000681722">
    <property type="component" value="Unassembled WGS sequence"/>
</dbReference>
<comment type="caution">
    <text evidence="2">The sequence shown here is derived from an EMBL/GenBank/DDBJ whole genome shotgun (WGS) entry which is preliminary data.</text>
</comment>
<dbReference type="EMBL" id="CAJNOQ010003065">
    <property type="protein sequence ID" value="CAF0993427.1"/>
    <property type="molecule type" value="Genomic_DNA"/>
</dbReference>
<keyword evidence="4" id="KW-1185">Reference proteome</keyword>
<accession>A0A814GD26</accession>
<dbReference type="AlphaFoldDB" id="A0A814GD26"/>
<gene>
    <name evidence="2" type="ORF">GPM918_LOCUS13373</name>
    <name evidence="3" type="ORF">SRO942_LOCUS13373</name>
</gene>
<evidence type="ECO:0000313" key="2">
    <source>
        <dbReference type="EMBL" id="CAF0993427.1"/>
    </source>
</evidence>
<feature type="compositionally biased region" description="Polar residues" evidence="1">
    <location>
        <begin position="58"/>
        <end position="92"/>
    </location>
</feature>